<comment type="caution">
    <text evidence="2">The sequence shown here is derived from an EMBL/GenBank/DDBJ whole genome shotgun (WGS) entry which is preliminary data.</text>
</comment>
<evidence type="ECO:0000313" key="2">
    <source>
        <dbReference type="EMBL" id="GAA4033522.1"/>
    </source>
</evidence>
<gene>
    <name evidence="2" type="ORF">GCM10022212_35890</name>
</gene>
<evidence type="ECO:0000313" key="3">
    <source>
        <dbReference type="Proteomes" id="UP001501353"/>
    </source>
</evidence>
<reference evidence="3" key="1">
    <citation type="journal article" date="2019" name="Int. J. Syst. Evol. Microbiol.">
        <title>The Global Catalogue of Microorganisms (GCM) 10K type strain sequencing project: providing services to taxonomists for standard genome sequencing and annotation.</title>
        <authorList>
            <consortium name="The Broad Institute Genomics Platform"/>
            <consortium name="The Broad Institute Genome Sequencing Center for Infectious Disease"/>
            <person name="Wu L."/>
            <person name="Ma J."/>
        </authorList>
    </citation>
    <scope>NUCLEOTIDE SEQUENCE [LARGE SCALE GENOMIC DNA]</scope>
    <source>
        <strain evidence="3">JCM 16673</strain>
    </source>
</reference>
<dbReference type="RefSeq" id="WP_344765491.1">
    <property type="nucleotide sequence ID" value="NZ_BAAAZE010000014.1"/>
</dbReference>
<keyword evidence="3" id="KW-1185">Reference proteome</keyword>
<name>A0ABP7TZI6_9BURK</name>
<feature type="compositionally biased region" description="Acidic residues" evidence="1">
    <location>
        <begin position="17"/>
        <end position="29"/>
    </location>
</feature>
<sequence length="59" mass="6456">MFQLAIHPVHAHRAPVPEEEPLPGDEPVPEGDPAPHPNPEIKDPPIVPVKSRAINRTSM</sequence>
<organism evidence="2 3">
    <name type="scientific">Actimicrobium antarcticum</name>
    <dbReference type="NCBI Taxonomy" id="1051899"/>
    <lineage>
        <taxon>Bacteria</taxon>
        <taxon>Pseudomonadati</taxon>
        <taxon>Pseudomonadota</taxon>
        <taxon>Betaproteobacteria</taxon>
        <taxon>Burkholderiales</taxon>
        <taxon>Oxalobacteraceae</taxon>
        <taxon>Actimicrobium</taxon>
    </lineage>
</organism>
<feature type="region of interest" description="Disordered" evidence="1">
    <location>
        <begin position="1"/>
        <end position="59"/>
    </location>
</feature>
<evidence type="ECO:0000256" key="1">
    <source>
        <dbReference type="SAM" id="MobiDB-lite"/>
    </source>
</evidence>
<dbReference type="Proteomes" id="UP001501353">
    <property type="component" value="Unassembled WGS sequence"/>
</dbReference>
<dbReference type="EMBL" id="BAAAZE010000014">
    <property type="protein sequence ID" value="GAA4033522.1"/>
    <property type="molecule type" value="Genomic_DNA"/>
</dbReference>
<accession>A0ABP7TZI6</accession>
<protein>
    <submittedName>
        <fullName evidence="2">Uncharacterized protein</fullName>
    </submittedName>
</protein>
<proteinExistence type="predicted"/>